<keyword evidence="1" id="KW-0863">Zinc-finger</keyword>
<feature type="region of interest" description="Disordered" evidence="2">
    <location>
        <begin position="83"/>
        <end position="117"/>
    </location>
</feature>
<dbReference type="InterPro" id="IPR001841">
    <property type="entry name" value="Znf_RING"/>
</dbReference>
<dbReference type="Pfam" id="PF13639">
    <property type="entry name" value="zf-RING_2"/>
    <property type="match status" value="1"/>
</dbReference>
<keyword evidence="1" id="KW-0479">Metal-binding</keyword>
<dbReference type="GO" id="GO:0008270">
    <property type="term" value="F:zinc ion binding"/>
    <property type="evidence" value="ECO:0007669"/>
    <property type="project" value="UniProtKB-KW"/>
</dbReference>
<dbReference type="InterPro" id="IPR043312">
    <property type="entry name" value="AtBBR-like"/>
</dbReference>
<dbReference type="SUPFAM" id="SSF57850">
    <property type="entry name" value="RING/U-box"/>
    <property type="match status" value="1"/>
</dbReference>
<feature type="compositionally biased region" description="Low complexity" evidence="2">
    <location>
        <begin position="16"/>
        <end position="31"/>
    </location>
</feature>
<dbReference type="Gene3D" id="3.30.40.10">
    <property type="entry name" value="Zinc/RING finger domain, C3HC4 (zinc finger)"/>
    <property type="match status" value="1"/>
</dbReference>
<accession>A0AAV7H2G5</accession>
<reference evidence="4 5" key="1">
    <citation type="journal article" date="2021" name="Hortic Res">
        <title>Chromosome-scale assembly of the Dendrobium chrysotoxum genome enhances the understanding of orchid evolution.</title>
        <authorList>
            <person name="Zhang Y."/>
            <person name="Zhang G.Q."/>
            <person name="Zhang D."/>
            <person name="Liu X.D."/>
            <person name="Xu X.Y."/>
            <person name="Sun W.H."/>
            <person name="Yu X."/>
            <person name="Zhu X."/>
            <person name="Wang Z.W."/>
            <person name="Zhao X."/>
            <person name="Zhong W.Y."/>
            <person name="Chen H."/>
            <person name="Yin W.L."/>
            <person name="Huang T."/>
            <person name="Niu S.C."/>
            <person name="Liu Z.J."/>
        </authorList>
    </citation>
    <scope>NUCLEOTIDE SEQUENCE [LARGE SCALE GENOMIC DNA]</scope>
    <source>
        <strain evidence="4">Lindl</strain>
    </source>
</reference>
<dbReference type="PANTHER" id="PTHR47530:SF4">
    <property type="entry name" value="E3 UBIQUITIN LIGASE BIG BROTHER-RELATED"/>
    <property type="match status" value="1"/>
</dbReference>
<dbReference type="PANTHER" id="PTHR47530">
    <property type="entry name" value="E3 UBIQUITIN LIGASE BIG BROTHER-RELATED"/>
    <property type="match status" value="1"/>
</dbReference>
<sequence length="310" mass="34063">MADSKEASGATEKAPSENPNSNTSINSTASTDGGSTPEMAPRVPSRTPFNNLSQVDADLVLARALQEQERAYMLLRMNGGEGIDYGSSDGGSYEDEEEQLDGDPEEPYDEHGSVEGSDYGEDAFDANESGINPEDFDNDEAYARALQDAEEHDVAVRLMALAGLNDWDVAANGNHEGHDQDAWREVDPDELSYEELVALGEVVGTENRGLSIDTIASLPSVYYKAHIGEDCNSDQCVICRLDFEDGDSLVVLSCKHKYHKECINNWLQINKKCCILHKGQNKLAYLIHYYTGRPFTVVLSSSTFMLSLMI</sequence>
<gene>
    <name evidence="4" type="ORF">IEQ34_010062</name>
</gene>
<evidence type="ECO:0000313" key="5">
    <source>
        <dbReference type="Proteomes" id="UP000775213"/>
    </source>
</evidence>
<evidence type="ECO:0000256" key="2">
    <source>
        <dbReference type="SAM" id="MobiDB-lite"/>
    </source>
</evidence>
<comment type="caution">
    <text evidence="4">The sequence shown here is derived from an EMBL/GenBank/DDBJ whole genome shotgun (WGS) entry which is preliminary data.</text>
</comment>
<evidence type="ECO:0000313" key="4">
    <source>
        <dbReference type="EMBL" id="KAH0462487.1"/>
    </source>
</evidence>
<proteinExistence type="predicted"/>
<feature type="region of interest" description="Disordered" evidence="2">
    <location>
        <begin position="1"/>
        <end position="50"/>
    </location>
</feature>
<dbReference type="AlphaFoldDB" id="A0AAV7H2G5"/>
<feature type="compositionally biased region" description="Acidic residues" evidence="2">
    <location>
        <begin position="92"/>
        <end position="108"/>
    </location>
</feature>
<keyword evidence="1" id="KW-0862">Zinc</keyword>
<dbReference type="InterPro" id="IPR013083">
    <property type="entry name" value="Znf_RING/FYVE/PHD"/>
</dbReference>
<dbReference type="PROSITE" id="PS50089">
    <property type="entry name" value="ZF_RING_2"/>
    <property type="match status" value="1"/>
</dbReference>
<evidence type="ECO:0000256" key="1">
    <source>
        <dbReference type="PROSITE-ProRule" id="PRU00175"/>
    </source>
</evidence>
<keyword evidence="5" id="KW-1185">Reference proteome</keyword>
<evidence type="ECO:0000259" key="3">
    <source>
        <dbReference type="PROSITE" id="PS50089"/>
    </source>
</evidence>
<name>A0AAV7H2G5_DENCH</name>
<dbReference type="EMBL" id="JAGFBR010000009">
    <property type="protein sequence ID" value="KAH0462487.1"/>
    <property type="molecule type" value="Genomic_DNA"/>
</dbReference>
<organism evidence="4 5">
    <name type="scientific">Dendrobium chrysotoxum</name>
    <name type="common">Orchid</name>
    <dbReference type="NCBI Taxonomy" id="161865"/>
    <lineage>
        <taxon>Eukaryota</taxon>
        <taxon>Viridiplantae</taxon>
        <taxon>Streptophyta</taxon>
        <taxon>Embryophyta</taxon>
        <taxon>Tracheophyta</taxon>
        <taxon>Spermatophyta</taxon>
        <taxon>Magnoliopsida</taxon>
        <taxon>Liliopsida</taxon>
        <taxon>Asparagales</taxon>
        <taxon>Orchidaceae</taxon>
        <taxon>Epidendroideae</taxon>
        <taxon>Malaxideae</taxon>
        <taxon>Dendrobiinae</taxon>
        <taxon>Dendrobium</taxon>
    </lineage>
</organism>
<dbReference type="Proteomes" id="UP000775213">
    <property type="component" value="Unassembled WGS sequence"/>
</dbReference>
<feature type="domain" description="RING-type" evidence="3">
    <location>
        <begin position="236"/>
        <end position="278"/>
    </location>
</feature>
<protein>
    <recommendedName>
        <fullName evidence="3">RING-type domain-containing protein</fullName>
    </recommendedName>
</protein>